<dbReference type="OMA" id="CSHINCW"/>
<keyword evidence="1" id="KW-1133">Transmembrane helix</keyword>
<protein>
    <submittedName>
        <fullName evidence="2">Uncharacterized protein</fullName>
    </submittedName>
</protein>
<organism evidence="2 3">
    <name type="scientific">Echeneis naucrates</name>
    <name type="common">Live sharksucker</name>
    <dbReference type="NCBI Taxonomy" id="173247"/>
    <lineage>
        <taxon>Eukaryota</taxon>
        <taxon>Metazoa</taxon>
        <taxon>Chordata</taxon>
        <taxon>Craniata</taxon>
        <taxon>Vertebrata</taxon>
        <taxon>Euteleostomi</taxon>
        <taxon>Actinopterygii</taxon>
        <taxon>Neopterygii</taxon>
        <taxon>Teleostei</taxon>
        <taxon>Neoteleostei</taxon>
        <taxon>Acanthomorphata</taxon>
        <taxon>Carangaria</taxon>
        <taxon>Carangiformes</taxon>
        <taxon>Echeneidae</taxon>
        <taxon>Echeneis</taxon>
    </lineage>
</organism>
<evidence type="ECO:0000256" key="1">
    <source>
        <dbReference type="SAM" id="Phobius"/>
    </source>
</evidence>
<reference evidence="2" key="1">
    <citation type="submission" date="2021-04" db="EMBL/GenBank/DDBJ databases">
        <authorList>
            <consortium name="Wellcome Sanger Institute Data Sharing"/>
        </authorList>
    </citation>
    <scope>NUCLEOTIDE SEQUENCE [LARGE SCALE GENOMIC DNA]</scope>
</reference>
<evidence type="ECO:0000313" key="2">
    <source>
        <dbReference type="Ensembl" id="ENSENLP00000019496.1"/>
    </source>
</evidence>
<dbReference type="AlphaFoldDB" id="A0A665UJN1"/>
<dbReference type="SUPFAM" id="SSF81321">
    <property type="entry name" value="Family A G protein-coupled receptor-like"/>
    <property type="match status" value="1"/>
</dbReference>
<dbReference type="InParanoid" id="A0A665UJN1"/>
<evidence type="ECO:0000313" key="3">
    <source>
        <dbReference type="Proteomes" id="UP000472264"/>
    </source>
</evidence>
<keyword evidence="1" id="KW-0812">Transmembrane</keyword>
<keyword evidence="3" id="KW-1185">Reference proteome</keyword>
<dbReference type="Ensembl" id="ENSENLT00000020210.1">
    <property type="protein sequence ID" value="ENSENLP00000019496.1"/>
    <property type="gene ID" value="ENSENLG00000008927.1"/>
</dbReference>
<proteinExistence type="predicted"/>
<accession>A0A665UJN1</accession>
<reference evidence="2" key="3">
    <citation type="submission" date="2025-09" db="UniProtKB">
        <authorList>
            <consortium name="Ensembl"/>
        </authorList>
    </citation>
    <scope>IDENTIFICATION</scope>
</reference>
<reference evidence="2" key="2">
    <citation type="submission" date="2025-08" db="UniProtKB">
        <authorList>
            <consortium name="Ensembl"/>
        </authorList>
    </citation>
    <scope>IDENTIFICATION</scope>
</reference>
<feature type="transmembrane region" description="Helical" evidence="1">
    <location>
        <begin position="20"/>
        <end position="49"/>
    </location>
</feature>
<keyword evidence="1" id="KW-0472">Membrane</keyword>
<dbReference type="Proteomes" id="UP000472264">
    <property type="component" value="Chromosome 13"/>
</dbReference>
<dbReference type="Gene3D" id="1.20.1070.10">
    <property type="entry name" value="Rhodopsin 7-helix transmembrane proteins"/>
    <property type="match status" value="1"/>
</dbReference>
<sequence>MLNATKILCVILSAYFDTGAFKYLCFTIIVSLYLLIIFVNVLLIVVICVNRSLHEPMHLFLCSHINCWDMAFPFSCHCGFVVIDFTFAAVWECD</sequence>
<name>A0A665UJN1_ECHNA</name>